<dbReference type="SUPFAM" id="SSF46626">
    <property type="entry name" value="Cytochrome c"/>
    <property type="match status" value="1"/>
</dbReference>
<dbReference type="InterPro" id="IPR036909">
    <property type="entry name" value="Cyt_c-like_dom_sf"/>
</dbReference>
<dbReference type="GO" id="GO:0009055">
    <property type="term" value="F:electron transfer activity"/>
    <property type="evidence" value="ECO:0007669"/>
    <property type="project" value="InterPro"/>
</dbReference>
<evidence type="ECO:0000256" key="1">
    <source>
        <dbReference type="ARBA" id="ARBA00010062"/>
    </source>
</evidence>
<keyword evidence="3 6" id="KW-0479">Metal-binding</keyword>
<dbReference type="Gene3D" id="1.10.760.10">
    <property type="entry name" value="Cytochrome c-like domain"/>
    <property type="match status" value="1"/>
</dbReference>
<dbReference type="InterPro" id="IPR028082">
    <property type="entry name" value="Peripla_BP_I"/>
</dbReference>
<dbReference type="EMBL" id="LR215729">
    <property type="protein sequence ID" value="VEV98068.1"/>
    <property type="molecule type" value="Genomic_DNA"/>
</dbReference>
<dbReference type="Pfam" id="PF00034">
    <property type="entry name" value="Cytochrom_C"/>
    <property type="match status" value="1"/>
</dbReference>
<organism evidence="9">
    <name type="scientific">Pseudomonas marincola</name>
    <dbReference type="NCBI Taxonomy" id="437900"/>
    <lineage>
        <taxon>Bacteria</taxon>
        <taxon>Pseudomonadati</taxon>
        <taxon>Pseudomonadota</taxon>
        <taxon>Gammaproteobacteria</taxon>
        <taxon>Pseudomonadales</taxon>
        <taxon>Pseudomonadaceae</taxon>
        <taxon>Pseudomonas</taxon>
    </lineage>
</organism>
<evidence type="ECO:0000259" key="8">
    <source>
        <dbReference type="PROSITE" id="PS51007"/>
    </source>
</evidence>
<dbReference type="Pfam" id="PF13458">
    <property type="entry name" value="Peripla_BP_6"/>
    <property type="match status" value="1"/>
</dbReference>
<evidence type="ECO:0000256" key="2">
    <source>
        <dbReference type="ARBA" id="ARBA00022617"/>
    </source>
</evidence>
<dbReference type="RefSeq" id="WP_150548693.1">
    <property type="nucleotide sequence ID" value="NZ_LR215729.2"/>
</dbReference>
<keyword evidence="4 7" id="KW-0732">Signal</keyword>
<accession>A0A653E636</accession>
<feature type="domain" description="Cytochrome c" evidence="8">
    <location>
        <begin position="25"/>
        <end position="151"/>
    </location>
</feature>
<proteinExistence type="inferred from homology"/>
<dbReference type="AlphaFoldDB" id="A0A653E636"/>
<keyword evidence="2 6" id="KW-0349">Heme</keyword>
<dbReference type="Gene3D" id="3.40.50.2300">
    <property type="match status" value="2"/>
</dbReference>
<dbReference type="InterPro" id="IPR028081">
    <property type="entry name" value="Leu-bd"/>
</dbReference>
<keyword evidence="5 6" id="KW-0408">Iron</keyword>
<name>A0A653E636_9PSED</name>
<evidence type="ECO:0000256" key="4">
    <source>
        <dbReference type="ARBA" id="ARBA00022729"/>
    </source>
</evidence>
<dbReference type="GO" id="GO:0020037">
    <property type="term" value="F:heme binding"/>
    <property type="evidence" value="ECO:0007669"/>
    <property type="project" value="InterPro"/>
</dbReference>
<dbReference type="GO" id="GO:0046872">
    <property type="term" value="F:metal ion binding"/>
    <property type="evidence" value="ECO:0007669"/>
    <property type="project" value="UniProtKB-KW"/>
</dbReference>
<dbReference type="SUPFAM" id="SSF53822">
    <property type="entry name" value="Periplasmic binding protein-like I"/>
    <property type="match status" value="1"/>
</dbReference>
<dbReference type="PANTHER" id="PTHR47235:SF1">
    <property type="entry name" value="BLR6548 PROTEIN"/>
    <property type="match status" value="1"/>
</dbReference>
<dbReference type="PROSITE" id="PS51007">
    <property type="entry name" value="CYTC"/>
    <property type="match status" value="1"/>
</dbReference>
<feature type="chain" id="PRO_5025013353" evidence="7">
    <location>
        <begin position="21"/>
        <end position="519"/>
    </location>
</feature>
<evidence type="ECO:0000256" key="7">
    <source>
        <dbReference type="SAM" id="SignalP"/>
    </source>
</evidence>
<comment type="similarity">
    <text evidence="1">Belongs to the leucine-binding protein family.</text>
</comment>
<evidence type="ECO:0000256" key="6">
    <source>
        <dbReference type="PROSITE-ProRule" id="PRU00433"/>
    </source>
</evidence>
<dbReference type="PANTHER" id="PTHR47235">
    <property type="entry name" value="BLR6548 PROTEIN"/>
    <property type="match status" value="1"/>
</dbReference>
<reference evidence="9" key="1">
    <citation type="submission" date="2019-02" db="EMBL/GenBank/DDBJ databases">
        <authorList>
            <consortium name="Genoscope - CEA"/>
            <person name="William W."/>
        </authorList>
    </citation>
    <scope>NUCLEOTIDE SEQUENCE [LARGE SCALE GENOMIC DNA]</scope>
    <source>
        <strain evidence="9">YSy11</strain>
    </source>
</reference>
<dbReference type="InterPro" id="IPR009056">
    <property type="entry name" value="Cyt_c-like_dom"/>
</dbReference>
<gene>
    <name evidence="9" type="ORF">PMYSY11_3024</name>
</gene>
<evidence type="ECO:0000256" key="3">
    <source>
        <dbReference type="ARBA" id="ARBA00022723"/>
    </source>
</evidence>
<evidence type="ECO:0000256" key="5">
    <source>
        <dbReference type="ARBA" id="ARBA00023004"/>
    </source>
</evidence>
<sequence>MGKFIGLLCSLWLTSTLAVALELTEREAAGQQLFTQGISAGGGEVIARVGASGAQVPAAVVPCANCHGADGRGRPEGGVRPPDITWRRLTMGFSTLASNGRTHPAYTDASLARAVSEGIDPGGNKLDPAMPRFIMSMRDMSNLTAYLKRLEEQRDPGVQNDVLRIGTLLPQQGPLAELGKVVGEVLEGAVNQVNQAGGIHGRQLQLLVADAGSDRQSAERGLRALLEDDQVFALLSPLAPALDGQYAELLEPTGVPLIGPLELKTEGPKSRLIFAPLPGVVEQLQALGKFASQSLTPAPGTVLIVYEQQASQQQLAQRLQQRLQHDGWPNVQLQAYQTERLSDTAAQLADASTVFFLGLSNTFSELSARLNQAERHPYLLAVSAQVAGGALGIAEGFSQRVFLAYPFVPSDWTPEGLKALEAIREQSGLGNQHGALQVSAYCAALLLSEGLKRAGRDASREKLVSALENLHNFRTGLTPQLSFGPGQRVGASGAHIVMVDSQAQRFQALGQYISVDSDF</sequence>
<feature type="signal peptide" evidence="7">
    <location>
        <begin position="1"/>
        <end position="20"/>
    </location>
</feature>
<evidence type="ECO:0000313" key="9">
    <source>
        <dbReference type="EMBL" id="VEV98068.1"/>
    </source>
</evidence>
<protein>
    <submittedName>
        <fullName evidence="9">Cytochrome C</fullName>
    </submittedName>
</protein>